<sequence length="276" mass="32674">MVQIKIAQFVKMIRKEHGYTQEDFGKKILGISKRQVTRLESGEAELSMEQFLSIIQIFNLDGADILSELMTIKGPAIQIKKILFEVENPTNNFEHLLEQVEDLLDTESKLSVYNQEQLMMLHSLCNYKITQDASYLDYITNHVRLENLENYRIMNITIYFYTNEQLVSYLKTIQQKKIKENDAYLIKVLINSLGSLVQRKYTDKEFIQELFEQTRTAIINNRAYICFPLLYFHMMLFYKQTNNHDLYQAYKRKAVFFAEEYGNKTMVENIENELAD</sequence>
<gene>
    <name evidence="2" type="ORF">HCA55_14625</name>
</gene>
<dbReference type="Gene3D" id="1.10.260.40">
    <property type="entry name" value="lambda repressor-like DNA-binding domains"/>
    <property type="match status" value="1"/>
</dbReference>
<dbReference type="Pfam" id="PF01381">
    <property type="entry name" value="HTH_3"/>
    <property type="match status" value="1"/>
</dbReference>
<proteinExistence type="predicted"/>
<dbReference type="SMART" id="SM00530">
    <property type="entry name" value="HTH_XRE"/>
    <property type="match status" value="1"/>
</dbReference>
<dbReference type="RefSeq" id="WP_185426863.1">
    <property type="nucleotide sequence ID" value="NZ_JAARRV010000006.1"/>
</dbReference>
<reference evidence="2 3" key="1">
    <citation type="submission" date="2020-03" db="EMBL/GenBank/DDBJ databases">
        <title>Soil Listeria distribution.</title>
        <authorList>
            <person name="Liao J."/>
            <person name="Wiedmann M."/>
        </authorList>
    </citation>
    <scope>NUCLEOTIDE SEQUENCE [LARGE SCALE GENOMIC DNA]</scope>
    <source>
        <strain evidence="2 3">FSL L7-0990</strain>
    </source>
</reference>
<dbReference type="Proteomes" id="UP000548082">
    <property type="component" value="Unassembled WGS sequence"/>
</dbReference>
<name>A0A842B5W5_9LIST</name>
<evidence type="ECO:0000313" key="2">
    <source>
        <dbReference type="EMBL" id="MBC1797967.1"/>
    </source>
</evidence>
<evidence type="ECO:0000313" key="3">
    <source>
        <dbReference type="Proteomes" id="UP000548082"/>
    </source>
</evidence>
<organism evidence="2 3">
    <name type="scientific">Listeria booriae</name>
    <dbReference type="NCBI Taxonomy" id="1552123"/>
    <lineage>
        <taxon>Bacteria</taxon>
        <taxon>Bacillati</taxon>
        <taxon>Bacillota</taxon>
        <taxon>Bacilli</taxon>
        <taxon>Bacillales</taxon>
        <taxon>Listeriaceae</taxon>
        <taxon>Listeria</taxon>
    </lineage>
</organism>
<accession>A0A842B5W5</accession>
<feature type="domain" description="HTH cro/C1-type" evidence="1">
    <location>
        <begin position="10"/>
        <end position="65"/>
    </location>
</feature>
<dbReference type="AlphaFoldDB" id="A0A842B5W5"/>
<dbReference type="CDD" id="cd00093">
    <property type="entry name" value="HTH_XRE"/>
    <property type="match status" value="1"/>
</dbReference>
<dbReference type="InterPro" id="IPR001387">
    <property type="entry name" value="Cro/C1-type_HTH"/>
</dbReference>
<dbReference type="EMBL" id="JAARVD010000008">
    <property type="protein sequence ID" value="MBC1797967.1"/>
    <property type="molecule type" value="Genomic_DNA"/>
</dbReference>
<dbReference type="PROSITE" id="PS50943">
    <property type="entry name" value="HTH_CROC1"/>
    <property type="match status" value="1"/>
</dbReference>
<dbReference type="SUPFAM" id="SSF47413">
    <property type="entry name" value="lambda repressor-like DNA-binding domains"/>
    <property type="match status" value="1"/>
</dbReference>
<protein>
    <submittedName>
        <fullName evidence="2">Helix-turn-helix transcriptional regulator</fullName>
    </submittedName>
</protein>
<dbReference type="GO" id="GO:0003677">
    <property type="term" value="F:DNA binding"/>
    <property type="evidence" value="ECO:0007669"/>
    <property type="project" value="InterPro"/>
</dbReference>
<evidence type="ECO:0000259" key="1">
    <source>
        <dbReference type="PROSITE" id="PS50943"/>
    </source>
</evidence>
<dbReference type="InterPro" id="IPR010982">
    <property type="entry name" value="Lambda_DNA-bd_dom_sf"/>
</dbReference>
<comment type="caution">
    <text evidence="2">The sequence shown here is derived from an EMBL/GenBank/DDBJ whole genome shotgun (WGS) entry which is preliminary data.</text>
</comment>